<accession>A0ACB8EAC8</accession>
<name>A0ACB8EAC8_9SAUR</name>
<dbReference type="EMBL" id="CM037627">
    <property type="protein sequence ID" value="KAH7989495.1"/>
    <property type="molecule type" value="Genomic_DNA"/>
</dbReference>
<evidence type="ECO:0000313" key="1">
    <source>
        <dbReference type="EMBL" id="KAH7989495.1"/>
    </source>
</evidence>
<keyword evidence="2" id="KW-1185">Reference proteome</keyword>
<gene>
    <name evidence="1" type="ORF">K3G42_010402</name>
</gene>
<proteinExistence type="predicted"/>
<sequence>MEQQRDGAQRDGQSAGPQGGLTVHTMNVLNGLPASGIDVTFFRLEDSPQPWVQLTKSTTNASGRSDLSSAIPRRLEPGTYKLCFETAAYWQQQGYASFYPYVEVVFTVTEAEQKVHIPLLLSPFSYSTYRGS</sequence>
<evidence type="ECO:0000313" key="2">
    <source>
        <dbReference type="Proteomes" id="UP000827872"/>
    </source>
</evidence>
<dbReference type="Proteomes" id="UP000827872">
    <property type="component" value="Linkage Group LG14"/>
</dbReference>
<protein>
    <submittedName>
        <fullName evidence="1">Uncharacterized protein</fullName>
    </submittedName>
</protein>
<comment type="caution">
    <text evidence="1">The sequence shown here is derived from an EMBL/GenBank/DDBJ whole genome shotgun (WGS) entry which is preliminary data.</text>
</comment>
<reference evidence="1" key="1">
    <citation type="submission" date="2021-08" db="EMBL/GenBank/DDBJ databases">
        <title>The first chromosome-level gecko genome reveals the dynamic sex chromosomes of Neotropical dwarf geckos (Sphaerodactylidae: Sphaerodactylus).</title>
        <authorList>
            <person name="Pinto B.J."/>
            <person name="Keating S.E."/>
            <person name="Gamble T."/>
        </authorList>
    </citation>
    <scope>NUCLEOTIDE SEQUENCE</scope>
    <source>
        <strain evidence="1">TG3544</strain>
    </source>
</reference>
<organism evidence="1 2">
    <name type="scientific">Sphaerodactylus townsendi</name>
    <dbReference type="NCBI Taxonomy" id="933632"/>
    <lineage>
        <taxon>Eukaryota</taxon>
        <taxon>Metazoa</taxon>
        <taxon>Chordata</taxon>
        <taxon>Craniata</taxon>
        <taxon>Vertebrata</taxon>
        <taxon>Euteleostomi</taxon>
        <taxon>Lepidosauria</taxon>
        <taxon>Squamata</taxon>
        <taxon>Bifurcata</taxon>
        <taxon>Gekkota</taxon>
        <taxon>Sphaerodactylidae</taxon>
        <taxon>Sphaerodactylus</taxon>
    </lineage>
</organism>